<organism evidence="2 3">
    <name type="scientific">Niallia alba</name>
    <dbReference type="NCBI Taxonomy" id="2729105"/>
    <lineage>
        <taxon>Bacteria</taxon>
        <taxon>Bacillati</taxon>
        <taxon>Bacillota</taxon>
        <taxon>Bacilli</taxon>
        <taxon>Bacillales</taxon>
        <taxon>Bacillaceae</taxon>
        <taxon>Niallia</taxon>
    </lineage>
</organism>
<dbReference type="AlphaFoldDB" id="A0A7Y0K831"/>
<keyword evidence="1" id="KW-1133">Transmembrane helix</keyword>
<feature type="transmembrane region" description="Helical" evidence="1">
    <location>
        <begin position="30"/>
        <end position="48"/>
    </location>
</feature>
<keyword evidence="3" id="KW-1185">Reference proteome</keyword>
<reference evidence="2 3" key="1">
    <citation type="submission" date="2020-04" db="EMBL/GenBank/DDBJ databases">
        <title>Bacillus sp. UniB3 isolated from commercial digestive syrup.</title>
        <authorList>
            <person name="Thorat V."/>
            <person name="Kirdat K."/>
            <person name="Tiwarekar B."/>
            <person name="Yadav A."/>
        </authorList>
    </citation>
    <scope>NUCLEOTIDE SEQUENCE [LARGE SCALE GENOMIC DNA]</scope>
    <source>
        <strain evidence="2 3">UniB3</strain>
    </source>
</reference>
<accession>A0A7Y0K831</accession>
<proteinExistence type="predicted"/>
<name>A0A7Y0K831_9BACI</name>
<dbReference type="Proteomes" id="UP000588491">
    <property type="component" value="Unassembled WGS sequence"/>
</dbReference>
<protein>
    <submittedName>
        <fullName evidence="2">Uncharacterized protein</fullName>
    </submittedName>
</protein>
<gene>
    <name evidence="2" type="ORF">HHU08_11260</name>
</gene>
<comment type="caution">
    <text evidence="2">The sequence shown here is derived from an EMBL/GenBank/DDBJ whole genome shotgun (WGS) entry which is preliminary data.</text>
</comment>
<evidence type="ECO:0000313" key="3">
    <source>
        <dbReference type="Proteomes" id="UP000588491"/>
    </source>
</evidence>
<dbReference type="EMBL" id="JABBPK010000001">
    <property type="protein sequence ID" value="NMO77573.1"/>
    <property type="molecule type" value="Genomic_DNA"/>
</dbReference>
<evidence type="ECO:0000313" key="2">
    <source>
        <dbReference type="EMBL" id="NMO77573.1"/>
    </source>
</evidence>
<evidence type="ECO:0000256" key="1">
    <source>
        <dbReference type="SAM" id="Phobius"/>
    </source>
</evidence>
<keyword evidence="1" id="KW-0812">Transmembrane</keyword>
<sequence>MVNRIFSLVGFWIIVLIVLSSDNSIGSSLIFWGIVVVFTAFDLYRVVIAGKKNNREV</sequence>
<keyword evidence="1" id="KW-0472">Membrane</keyword>